<accession>A0A1Z3HI96</accession>
<dbReference type="InterPro" id="IPR051043">
    <property type="entry name" value="Sulfatase_Mod_Factor_Kinase"/>
</dbReference>
<dbReference type="PANTHER" id="PTHR23150:SF19">
    <property type="entry name" value="FORMYLGLYCINE-GENERATING ENZYME"/>
    <property type="match status" value="1"/>
</dbReference>
<reference evidence="2 3" key="1">
    <citation type="journal article" date="2016" name="Biochim. Biophys. Acta">
        <title>Characterization of red-shifted phycobilisomes isolated from the chlorophyll f-containing cyanobacterium Halomicronema hongdechloris.</title>
        <authorList>
            <person name="Li Y."/>
            <person name="Lin Y."/>
            <person name="Garvey C.J."/>
            <person name="Birch D."/>
            <person name="Corkery R.W."/>
            <person name="Loughlin P.C."/>
            <person name="Scheer H."/>
            <person name="Willows R.D."/>
            <person name="Chen M."/>
        </authorList>
    </citation>
    <scope>NUCLEOTIDE SEQUENCE [LARGE SCALE GENOMIC DNA]</scope>
    <source>
        <strain evidence="2 3">C2206</strain>
    </source>
</reference>
<dbReference type="EMBL" id="CP021983">
    <property type="protein sequence ID" value="ASC69993.1"/>
    <property type="molecule type" value="Genomic_DNA"/>
</dbReference>
<dbReference type="Pfam" id="PF03781">
    <property type="entry name" value="FGE-sulfatase"/>
    <property type="match status" value="1"/>
</dbReference>
<dbReference type="InterPro" id="IPR042095">
    <property type="entry name" value="SUMF_sf"/>
</dbReference>
<proteinExistence type="predicted"/>
<feature type="domain" description="Sulfatase-modifying factor enzyme-like" evidence="1">
    <location>
        <begin position="75"/>
        <end position="288"/>
    </location>
</feature>
<dbReference type="STRING" id="1641165.XM38_11780"/>
<evidence type="ECO:0000313" key="2">
    <source>
        <dbReference type="EMBL" id="ASC69993.1"/>
    </source>
</evidence>
<dbReference type="GO" id="GO:0120147">
    <property type="term" value="F:formylglycine-generating oxidase activity"/>
    <property type="evidence" value="ECO:0007669"/>
    <property type="project" value="TreeGrafter"/>
</dbReference>
<dbReference type="RefSeq" id="WP_225889181.1">
    <property type="nucleotide sequence ID" value="NZ_CP021983.2"/>
</dbReference>
<dbReference type="AlphaFoldDB" id="A0A1Z3HI96"/>
<dbReference type="Gene3D" id="3.90.1580.10">
    <property type="entry name" value="paralog of FGE (formylglycine-generating enzyme)"/>
    <property type="match status" value="1"/>
</dbReference>
<dbReference type="InterPro" id="IPR005532">
    <property type="entry name" value="SUMF_dom"/>
</dbReference>
<dbReference type="InterPro" id="IPR016187">
    <property type="entry name" value="CTDL_fold"/>
</dbReference>
<dbReference type="Proteomes" id="UP000191901">
    <property type="component" value="Chromosome"/>
</dbReference>
<gene>
    <name evidence="2" type="ORF">XM38_009230</name>
</gene>
<sequence length="290" mass="32026">MATVLALVACGDSPTTISRSRCEAQPGFVFIASGDFVAGSDEAERAMAYRLSAQALGDDPKAVAAAEVSLRQQGWFDREPQRRSQFLAGFCMQRHLVTQADYAAFVADTGHRAPDISEADYEAQGFLVHPYETVRDYRWQDRSPPADLTNHPVVLVSYDDALAYARWQGQQDGVSYRLPTALEWEKAARGTDGRYFPWGNTWQAEATNWAGVPPQGTSAVGSFSDTSPYGVTDMAGNVFEFTSTLRQGGQESVMKGCSWDDLPGFCRAAYRHDRPVSSRHILFGFRLVLE</sequence>
<evidence type="ECO:0000259" key="1">
    <source>
        <dbReference type="Pfam" id="PF03781"/>
    </source>
</evidence>
<protein>
    <submittedName>
        <fullName evidence="2">Sulfatase-modifying factor protein</fullName>
    </submittedName>
</protein>
<name>A0A1Z3HI96_9CYAN</name>
<dbReference type="KEGG" id="hhg:XM38_009230"/>
<organism evidence="2 3">
    <name type="scientific">Halomicronema hongdechloris C2206</name>
    <dbReference type="NCBI Taxonomy" id="1641165"/>
    <lineage>
        <taxon>Bacteria</taxon>
        <taxon>Bacillati</taxon>
        <taxon>Cyanobacteriota</taxon>
        <taxon>Cyanophyceae</taxon>
        <taxon>Nodosilineales</taxon>
        <taxon>Nodosilineaceae</taxon>
        <taxon>Halomicronema</taxon>
    </lineage>
</organism>
<evidence type="ECO:0000313" key="3">
    <source>
        <dbReference type="Proteomes" id="UP000191901"/>
    </source>
</evidence>
<keyword evidence="3" id="KW-1185">Reference proteome</keyword>
<dbReference type="PANTHER" id="PTHR23150">
    <property type="entry name" value="SULFATASE MODIFYING FACTOR 1, 2"/>
    <property type="match status" value="1"/>
</dbReference>
<dbReference type="SUPFAM" id="SSF56436">
    <property type="entry name" value="C-type lectin-like"/>
    <property type="match status" value="1"/>
</dbReference>